<dbReference type="GO" id="GO:0000462">
    <property type="term" value="P:maturation of SSU-rRNA from tricistronic rRNA transcript (SSU-rRNA, 5.8S rRNA, LSU-rRNA)"/>
    <property type="evidence" value="ECO:0007669"/>
    <property type="project" value="InterPro"/>
</dbReference>
<evidence type="ECO:0000259" key="1">
    <source>
        <dbReference type="Pfam" id="PF24892"/>
    </source>
</evidence>
<dbReference type="SUPFAM" id="SSF48452">
    <property type="entry name" value="TPR-like"/>
    <property type="match status" value="1"/>
</dbReference>
<dbReference type="Proteomes" id="UP000325440">
    <property type="component" value="Unassembled WGS sequence"/>
</dbReference>
<dbReference type="GO" id="GO:0032040">
    <property type="term" value="C:small-subunit processome"/>
    <property type="evidence" value="ECO:0007669"/>
    <property type="project" value="TreeGrafter"/>
</dbReference>
<keyword evidence="3" id="KW-1185">Reference proteome</keyword>
<dbReference type="EMBL" id="CABPRJ010001085">
    <property type="protein sequence ID" value="VVC35171.1"/>
    <property type="molecule type" value="Genomic_DNA"/>
</dbReference>
<protein>
    <submittedName>
        <fullName evidence="2">Tetratricopeptide-like helical domain</fullName>
    </submittedName>
</protein>
<accession>A0A5E4MUR5</accession>
<sequence>MSGCDISFILYTLYDEDDPEIHFMKTYSIMKWDELVKLNEERKIISHKISHKIVSREELVKQIKAELILMDTCQLKIDQEMKENDTGYINTEVLTIFSNRINDMYNNMFILFPVEKTTLSEYIEFCSNNKLFITKCSKMLDTLMARYHTDPEVYITAATYEFDDRNDVETARRYFAEGLKYHSNCKSLYVEEFWVEVQHLEKTAGASLPTAIGKYRHLIKRFEGDMEFHFILLDKAIQLSAVRELQCNVVRDMVKNYRHSEYMWQKLAKIHFDGFIYHHETEQLHYDKNYISGIRNCIKTYEDGLKENLPPANKHNLWNFYIDHVIEIRKSYRMKKETIRNFMNETMERAFQEAHDNKALRKAEHYIYWANNTNKDCHMILIEAVGVVKDNVEIWVKLLSYFVDFDSLEMAIEVFQAGVRALTNRSLPLWQIVILYMQNTHPKLLKQLYQEGARYPYKEINLYIRPQYLEWCVLHNGILSTRELFNELKEMEPECKELYTSMISYEKSQSSSNTKLGSIRKLYNDTCNAFGQKDIGVWIDCIRFEYMYGSQALVKEIYKASLVCLVPELINTMTEEFEKLNKEFKQEDPVDGGIIVIDDD</sequence>
<dbReference type="PANTHER" id="PTHR23271:SF1">
    <property type="entry name" value="U3 SMALL NUCLEOLAR RNA-ASSOCIATED PROTEIN 6 HOMOLOG"/>
    <property type="match status" value="1"/>
</dbReference>
<feature type="domain" description="U3 small nucleolar RNA-associated protein 6 homolog C-terminal" evidence="1">
    <location>
        <begin position="296"/>
        <end position="546"/>
    </location>
</feature>
<dbReference type="InterPro" id="IPR056907">
    <property type="entry name" value="UTP6_C"/>
</dbReference>
<dbReference type="InterPro" id="IPR011990">
    <property type="entry name" value="TPR-like_helical_dom_sf"/>
</dbReference>
<dbReference type="Pfam" id="PF24892">
    <property type="entry name" value="UTP6_C"/>
    <property type="match status" value="1"/>
</dbReference>
<dbReference type="InterPro" id="IPR013949">
    <property type="entry name" value="Utp6"/>
</dbReference>
<dbReference type="Gene3D" id="1.25.40.10">
    <property type="entry name" value="Tetratricopeptide repeat domain"/>
    <property type="match status" value="2"/>
</dbReference>
<evidence type="ECO:0000313" key="2">
    <source>
        <dbReference type="EMBL" id="VVC35171.1"/>
    </source>
</evidence>
<evidence type="ECO:0000313" key="3">
    <source>
        <dbReference type="Proteomes" id="UP000325440"/>
    </source>
</evidence>
<name>A0A5E4MUR5_9HEMI</name>
<reference evidence="2 3" key="1">
    <citation type="submission" date="2019-08" db="EMBL/GenBank/DDBJ databases">
        <authorList>
            <person name="Alioto T."/>
            <person name="Alioto T."/>
            <person name="Gomez Garrido J."/>
        </authorList>
    </citation>
    <scope>NUCLEOTIDE SEQUENCE [LARGE SCALE GENOMIC DNA]</scope>
</reference>
<dbReference type="OrthoDB" id="28112at2759"/>
<dbReference type="PANTHER" id="PTHR23271">
    <property type="entry name" value="HEPATOCELLULAR CARCINOMA-ASSOCIATED ANTIGEN 66"/>
    <property type="match status" value="1"/>
</dbReference>
<proteinExistence type="predicted"/>
<gene>
    <name evidence="2" type="ORF">CINCED_3A024145</name>
</gene>
<dbReference type="AlphaFoldDB" id="A0A5E4MUR5"/>
<organism evidence="2 3">
    <name type="scientific">Cinara cedri</name>
    <dbReference type="NCBI Taxonomy" id="506608"/>
    <lineage>
        <taxon>Eukaryota</taxon>
        <taxon>Metazoa</taxon>
        <taxon>Ecdysozoa</taxon>
        <taxon>Arthropoda</taxon>
        <taxon>Hexapoda</taxon>
        <taxon>Insecta</taxon>
        <taxon>Pterygota</taxon>
        <taxon>Neoptera</taxon>
        <taxon>Paraneoptera</taxon>
        <taxon>Hemiptera</taxon>
        <taxon>Sternorrhyncha</taxon>
        <taxon>Aphidomorpha</taxon>
        <taxon>Aphidoidea</taxon>
        <taxon>Aphididae</taxon>
        <taxon>Lachninae</taxon>
        <taxon>Cinara</taxon>
    </lineage>
</organism>
<dbReference type="GO" id="GO:0030515">
    <property type="term" value="F:snoRNA binding"/>
    <property type="evidence" value="ECO:0007669"/>
    <property type="project" value="InterPro"/>
</dbReference>
<dbReference type="GO" id="GO:0034388">
    <property type="term" value="C:Pwp2p-containing subcomplex of 90S preribosome"/>
    <property type="evidence" value="ECO:0007669"/>
    <property type="project" value="TreeGrafter"/>
</dbReference>